<reference evidence="3" key="1">
    <citation type="submission" date="2013-09" db="EMBL/GenBank/DDBJ databases">
        <title>Corchorus olitorius genome sequencing.</title>
        <authorList>
            <person name="Alam M."/>
            <person name="Haque M.S."/>
            <person name="Islam M.S."/>
            <person name="Emdad E.M."/>
            <person name="Islam M.M."/>
            <person name="Ahmed B."/>
            <person name="Halim A."/>
            <person name="Hossen Q.M.M."/>
            <person name="Hossain M.Z."/>
            <person name="Ahmed R."/>
            <person name="Khan M.M."/>
            <person name="Islam R."/>
            <person name="Rashid M.M."/>
            <person name="Khan S.A."/>
            <person name="Rahman M.S."/>
            <person name="Alam M."/>
            <person name="Yahiya A.S."/>
            <person name="Khan M.S."/>
            <person name="Azam M.S."/>
            <person name="Haque T."/>
            <person name="Lashkar M.Z.H."/>
            <person name="Akhand A.I."/>
            <person name="Morshed G."/>
            <person name="Roy S."/>
            <person name="Uddin K.S."/>
            <person name="Rabeya T."/>
            <person name="Hossain A.S."/>
            <person name="Chowdhury A."/>
            <person name="Snigdha A.R."/>
            <person name="Mortoza M.S."/>
            <person name="Matin S.A."/>
            <person name="Hoque S.M.E."/>
            <person name="Islam M.K."/>
            <person name="Roy D.K."/>
            <person name="Haider R."/>
            <person name="Moosa M.M."/>
            <person name="Elias S.M."/>
            <person name="Hasan A.M."/>
            <person name="Jahan S."/>
            <person name="Shafiuddin M."/>
            <person name="Mahmood N."/>
            <person name="Shommy N.S."/>
        </authorList>
    </citation>
    <scope>NUCLEOTIDE SEQUENCE [LARGE SCALE GENOMIC DNA]</scope>
    <source>
        <strain evidence="3">cv. O-4</strain>
    </source>
</reference>
<dbReference type="Proteomes" id="UP000187203">
    <property type="component" value="Unassembled WGS sequence"/>
</dbReference>
<dbReference type="AlphaFoldDB" id="A0A1R3KH44"/>
<gene>
    <name evidence="2" type="ORF">COLO4_08151</name>
</gene>
<feature type="compositionally biased region" description="Polar residues" evidence="1">
    <location>
        <begin position="1"/>
        <end position="11"/>
    </location>
</feature>
<accession>A0A1R3KH44</accession>
<evidence type="ECO:0000313" key="3">
    <source>
        <dbReference type="Proteomes" id="UP000187203"/>
    </source>
</evidence>
<name>A0A1R3KH44_9ROSI</name>
<organism evidence="2 3">
    <name type="scientific">Corchorus olitorius</name>
    <dbReference type="NCBI Taxonomy" id="93759"/>
    <lineage>
        <taxon>Eukaryota</taxon>
        <taxon>Viridiplantae</taxon>
        <taxon>Streptophyta</taxon>
        <taxon>Embryophyta</taxon>
        <taxon>Tracheophyta</taxon>
        <taxon>Spermatophyta</taxon>
        <taxon>Magnoliopsida</taxon>
        <taxon>eudicotyledons</taxon>
        <taxon>Gunneridae</taxon>
        <taxon>Pentapetalae</taxon>
        <taxon>rosids</taxon>
        <taxon>malvids</taxon>
        <taxon>Malvales</taxon>
        <taxon>Malvaceae</taxon>
        <taxon>Grewioideae</taxon>
        <taxon>Apeibeae</taxon>
        <taxon>Corchorus</taxon>
    </lineage>
</organism>
<proteinExistence type="predicted"/>
<keyword evidence="3" id="KW-1185">Reference proteome</keyword>
<protein>
    <submittedName>
        <fullName evidence="2">Uncharacterized protein</fullName>
    </submittedName>
</protein>
<dbReference type="EMBL" id="AWUE01013619">
    <property type="protein sequence ID" value="OMP06405.1"/>
    <property type="molecule type" value="Genomic_DNA"/>
</dbReference>
<sequence>MANHAQSSYGNQKKIAAAQSRKEDEFTAVVAREDQGQNCKATTKSK</sequence>
<evidence type="ECO:0000313" key="2">
    <source>
        <dbReference type="EMBL" id="OMP06405.1"/>
    </source>
</evidence>
<feature type="region of interest" description="Disordered" evidence="1">
    <location>
        <begin position="1"/>
        <end position="24"/>
    </location>
</feature>
<comment type="caution">
    <text evidence="2">The sequence shown here is derived from an EMBL/GenBank/DDBJ whole genome shotgun (WGS) entry which is preliminary data.</text>
</comment>
<evidence type="ECO:0000256" key="1">
    <source>
        <dbReference type="SAM" id="MobiDB-lite"/>
    </source>
</evidence>